<comment type="caution">
    <text evidence="2">The sequence shown here is derived from an EMBL/GenBank/DDBJ whole genome shotgun (WGS) entry which is preliminary data.</text>
</comment>
<sequence>MSFFTNLFGNSDESESKDTNQNSLNWNALTELKQLDSIVEESEEKPIVIFKHSTRCSISRMALKNFEREYSDENSASLYFLDLLSHRDVSNEIAQRFHVIHQSPQLLLIKNGHSVYDVSHSEIDAEALKSKI</sequence>
<dbReference type="SUPFAM" id="SSF52833">
    <property type="entry name" value="Thioredoxin-like"/>
    <property type="match status" value="1"/>
</dbReference>
<name>A0ABR6DTE4_9FLAO</name>
<evidence type="ECO:0000313" key="2">
    <source>
        <dbReference type="EMBL" id="MBA9074105.1"/>
    </source>
</evidence>
<dbReference type="Proteomes" id="UP000555003">
    <property type="component" value="Unassembled WGS sequence"/>
</dbReference>
<organism evidence="2 3">
    <name type="scientific">Flavobacterium gossypii</name>
    <dbReference type="NCBI Taxonomy" id="1646119"/>
    <lineage>
        <taxon>Bacteria</taxon>
        <taxon>Pseudomonadati</taxon>
        <taxon>Bacteroidota</taxon>
        <taxon>Flavobacteriia</taxon>
        <taxon>Flavobacteriales</taxon>
        <taxon>Flavobacteriaceae</taxon>
        <taxon>Flavobacterium</taxon>
    </lineage>
</organism>
<gene>
    <name evidence="2" type="ORF">GGR22_002272</name>
</gene>
<dbReference type="InterPro" id="IPR036249">
    <property type="entry name" value="Thioredoxin-like_sf"/>
</dbReference>
<dbReference type="Pfam" id="PF11009">
    <property type="entry name" value="BrxC"/>
    <property type="match status" value="1"/>
</dbReference>
<dbReference type="InterPro" id="IPR022551">
    <property type="entry name" value="BrxC"/>
</dbReference>
<evidence type="ECO:0000313" key="3">
    <source>
        <dbReference type="Proteomes" id="UP000555003"/>
    </source>
</evidence>
<accession>A0ABR6DTE4</accession>
<reference evidence="2 3" key="1">
    <citation type="submission" date="2020-08" db="EMBL/GenBank/DDBJ databases">
        <title>Genomic Encyclopedia of Type Strains, Phase IV (KMG-IV): sequencing the most valuable type-strain genomes for metagenomic binning, comparative biology and taxonomic classification.</title>
        <authorList>
            <person name="Goeker M."/>
        </authorList>
    </citation>
    <scope>NUCLEOTIDE SEQUENCE [LARGE SCALE GENOMIC DNA]</scope>
    <source>
        <strain evidence="2 3">DSM 100397</strain>
    </source>
</reference>
<dbReference type="RefSeq" id="WP_182493728.1">
    <property type="nucleotide sequence ID" value="NZ_JACJIS010000002.1"/>
</dbReference>
<feature type="compositionally biased region" description="Polar residues" evidence="1">
    <location>
        <begin position="1"/>
        <end position="11"/>
    </location>
</feature>
<dbReference type="Gene3D" id="3.40.30.10">
    <property type="entry name" value="Glutaredoxin"/>
    <property type="match status" value="1"/>
</dbReference>
<evidence type="ECO:0000256" key="1">
    <source>
        <dbReference type="SAM" id="MobiDB-lite"/>
    </source>
</evidence>
<protein>
    <submittedName>
        <fullName evidence="2">Bacillithiol system protein YtxJ</fullName>
    </submittedName>
</protein>
<dbReference type="EMBL" id="JACJIS010000002">
    <property type="protein sequence ID" value="MBA9074105.1"/>
    <property type="molecule type" value="Genomic_DNA"/>
</dbReference>
<proteinExistence type="predicted"/>
<feature type="region of interest" description="Disordered" evidence="1">
    <location>
        <begin position="1"/>
        <end position="22"/>
    </location>
</feature>
<keyword evidence="3" id="KW-1185">Reference proteome</keyword>
<dbReference type="NCBIfam" id="TIGR04019">
    <property type="entry name" value="B_thiol_YtxJ"/>
    <property type="match status" value="1"/>
</dbReference>